<evidence type="ECO:0000256" key="2">
    <source>
        <dbReference type="ARBA" id="ARBA00023235"/>
    </source>
</evidence>
<dbReference type="SUPFAM" id="SSF51351">
    <property type="entry name" value="Triosephosphate isomerase (TIM)"/>
    <property type="match status" value="1"/>
</dbReference>
<dbReference type="RefSeq" id="WP_111229306.1">
    <property type="nucleotide sequence ID" value="NZ_NBIU01000005.1"/>
</dbReference>
<sequence>MKIIASNFKTNHTRFSTKEYCTNLEGFLNNLKTSHQITIFPPSSALLENSFKHFKIGAQNAYFTKNGSFSGEIGEEQLEEFKIKTLLVGHSERREIFKEDQQMCAKKFQYFSALDYEIFYCIGEPLNIKKKGKEAILDYLLAQLDGICLDYSKLIIAYEPIWAIGTGISASLEEIELIHTNLKQKLGKIPLLYGGSVNANNIQEIIHLNNVDGALIGSASWKLENFCQILKNSQGV</sequence>
<dbReference type="UniPathway" id="UPA00138"/>
<dbReference type="InterPro" id="IPR020861">
    <property type="entry name" value="Triosephosphate_isomerase_AS"/>
</dbReference>
<dbReference type="PANTHER" id="PTHR21139:SF42">
    <property type="entry name" value="TRIOSEPHOSPHATE ISOMERASE"/>
    <property type="match status" value="1"/>
</dbReference>
<gene>
    <name evidence="4" type="ORF">B6S12_02785</name>
</gene>
<comment type="pathway">
    <text evidence="3">Carbohydrate degradation; glycolysis; D-glyceraldehyde 3-phosphate from glycerone phosphate: step 1/1.</text>
</comment>
<dbReference type="OrthoDB" id="9809429at2"/>
<keyword evidence="3" id="KW-0312">Gluconeogenesis</keyword>
<comment type="catalytic activity">
    <reaction evidence="3">
        <text>D-glyceraldehyde 3-phosphate = dihydroxyacetone phosphate</text>
        <dbReference type="Rhea" id="RHEA:18585"/>
        <dbReference type="ChEBI" id="CHEBI:57642"/>
        <dbReference type="ChEBI" id="CHEBI:59776"/>
        <dbReference type="EC" id="5.3.1.1"/>
    </reaction>
</comment>
<comment type="similarity">
    <text evidence="1 3">Belongs to the triosephosphate isomerase family.</text>
</comment>
<dbReference type="EC" id="5.3.1.1" evidence="3"/>
<dbReference type="Pfam" id="PF00121">
    <property type="entry name" value="TIM"/>
    <property type="match status" value="1"/>
</dbReference>
<dbReference type="GO" id="GO:0046166">
    <property type="term" value="P:glyceraldehyde-3-phosphate biosynthetic process"/>
    <property type="evidence" value="ECO:0007669"/>
    <property type="project" value="TreeGrafter"/>
</dbReference>
<keyword evidence="3" id="KW-0963">Cytoplasm</keyword>
<dbReference type="GO" id="GO:0005829">
    <property type="term" value="C:cytosol"/>
    <property type="evidence" value="ECO:0007669"/>
    <property type="project" value="TreeGrafter"/>
</dbReference>
<comment type="subcellular location">
    <subcellularLocation>
        <location evidence="3">Cytoplasm</location>
    </subcellularLocation>
</comment>
<keyword evidence="5" id="KW-1185">Reference proteome</keyword>
<dbReference type="Proteomes" id="UP000249746">
    <property type="component" value="Unassembled WGS sequence"/>
</dbReference>
<proteinExistence type="inferred from homology"/>
<evidence type="ECO:0000256" key="3">
    <source>
        <dbReference type="RuleBase" id="RU363013"/>
    </source>
</evidence>
<dbReference type="InterPro" id="IPR013785">
    <property type="entry name" value="Aldolase_TIM"/>
</dbReference>
<dbReference type="EMBL" id="NBIU01000005">
    <property type="protein sequence ID" value="PZT48586.1"/>
    <property type="molecule type" value="Genomic_DNA"/>
</dbReference>
<dbReference type="NCBIfam" id="NF000728">
    <property type="entry name" value="PRK00042.3-2"/>
    <property type="match status" value="1"/>
</dbReference>
<evidence type="ECO:0000256" key="1">
    <source>
        <dbReference type="ARBA" id="ARBA00007422"/>
    </source>
</evidence>
<dbReference type="AlphaFoldDB" id="A0A2W6NMD0"/>
<dbReference type="PANTHER" id="PTHR21139">
    <property type="entry name" value="TRIOSEPHOSPHATE ISOMERASE"/>
    <property type="match status" value="1"/>
</dbReference>
<organism evidence="4 5">
    <name type="scientific">Helicobacter valdiviensis</name>
    <dbReference type="NCBI Taxonomy" id="1458358"/>
    <lineage>
        <taxon>Bacteria</taxon>
        <taxon>Pseudomonadati</taxon>
        <taxon>Campylobacterota</taxon>
        <taxon>Epsilonproteobacteria</taxon>
        <taxon>Campylobacterales</taxon>
        <taxon>Helicobacteraceae</taxon>
        <taxon>Helicobacter</taxon>
    </lineage>
</organism>
<keyword evidence="2 3" id="KW-0413">Isomerase</keyword>
<dbReference type="GO" id="GO:0006094">
    <property type="term" value="P:gluconeogenesis"/>
    <property type="evidence" value="ECO:0007669"/>
    <property type="project" value="UniProtKB-UniPathway"/>
</dbReference>
<comment type="pathway">
    <text evidence="3">Carbohydrate biosynthesis; gluconeogenesis.</text>
</comment>
<dbReference type="PROSITE" id="PS51440">
    <property type="entry name" value="TIM_2"/>
    <property type="match status" value="1"/>
</dbReference>
<protein>
    <recommendedName>
        <fullName evidence="3">Triosephosphate isomerase</fullName>
        <ecNumber evidence="3">5.3.1.1</ecNumber>
    </recommendedName>
</protein>
<dbReference type="Gene3D" id="3.20.20.70">
    <property type="entry name" value="Aldolase class I"/>
    <property type="match status" value="1"/>
</dbReference>
<dbReference type="GO" id="GO:0006096">
    <property type="term" value="P:glycolytic process"/>
    <property type="evidence" value="ECO:0007669"/>
    <property type="project" value="UniProtKB-UniPathway"/>
</dbReference>
<dbReference type="PROSITE" id="PS00171">
    <property type="entry name" value="TIM_1"/>
    <property type="match status" value="1"/>
</dbReference>
<comment type="subunit">
    <text evidence="3">Homodimer.</text>
</comment>
<dbReference type="InterPro" id="IPR000652">
    <property type="entry name" value="Triosephosphate_isomerase"/>
</dbReference>
<dbReference type="GO" id="GO:0019563">
    <property type="term" value="P:glycerol catabolic process"/>
    <property type="evidence" value="ECO:0007669"/>
    <property type="project" value="TreeGrafter"/>
</dbReference>
<dbReference type="UniPathway" id="UPA00109">
    <property type="reaction ID" value="UER00189"/>
</dbReference>
<comment type="caution">
    <text evidence="4">The sequence shown here is derived from an EMBL/GenBank/DDBJ whole genome shotgun (WGS) entry which is preliminary data.</text>
</comment>
<evidence type="ECO:0000313" key="4">
    <source>
        <dbReference type="EMBL" id="PZT48586.1"/>
    </source>
</evidence>
<dbReference type="CDD" id="cd00311">
    <property type="entry name" value="TIM"/>
    <property type="match status" value="1"/>
</dbReference>
<name>A0A2W6NMD0_9HELI</name>
<evidence type="ECO:0000313" key="5">
    <source>
        <dbReference type="Proteomes" id="UP000249746"/>
    </source>
</evidence>
<reference evidence="4 5" key="1">
    <citation type="submission" date="2017-03" db="EMBL/GenBank/DDBJ databases">
        <title>Genomic and clinical evidence uncovers the enterohepatic species Helicobacter valdiviensis as a potential human intestinal pathogen.</title>
        <authorList>
            <person name="Fresia P."/>
            <person name="Jara R."/>
            <person name="Sierra R."/>
            <person name="Ferres I."/>
            <person name="Greif G."/>
            <person name="Iraola G."/>
            <person name="Collado L."/>
        </authorList>
    </citation>
    <scope>NUCLEOTIDE SEQUENCE [LARGE SCALE GENOMIC DNA]</scope>
    <source>
        <strain evidence="4 5">WBE14</strain>
    </source>
</reference>
<accession>A0A2W6NMD0</accession>
<dbReference type="GO" id="GO:0004807">
    <property type="term" value="F:triose-phosphate isomerase activity"/>
    <property type="evidence" value="ECO:0007669"/>
    <property type="project" value="UniProtKB-EC"/>
</dbReference>
<keyword evidence="3" id="KW-0324">Glycolysis</keyword>
<dbReference type="InterPro" id="IPR035990">
    <property type="entry name" value="TIM_sf"/>
</dbReference>